<evidence type="ECO:0000256" key="8">
    <source>
        <dbReference type="RuleBase" id="RU368039"/>
    </source>
</evidence>
<reference evidence="10" key="2">
    <citation type="journal article" date="2023" name="IMA Fungus">
        <title>Comparative genomic study of the Penicillium genus elucidates a diverse pangenome and 15 lateral gene transfer events.</title>
        <authorList>
            <person name="Petersen C."/>
            <person name="Sorensen T."/>
            <person name="Nielsen M.R."/>
            <person name="Sondergaard T.E."/>
            <person name="Sorensen J.L."/>
            <person name="Fitzpatrick D.A."/>
            <person name="Frisvad J.C."/>
            <person name="Nielsen K.L."/>
        </authorList>
    </citation>
    <scope>NUCLEOTIDE SEQUENCE</scope>
    <source>
        <strain evidence="10">IBT 30728</strain>
    </source>
</reference>
<keyword evidence="6 8" id="KW-0496">Mitochondrion</keyword>
<dbReference type="Pfam" id="PF13233">
    <property type="entry name" value="Complex1_LYR_2"/>
    <property type="match status" value="1"/>
</dbReference>
<sequence>MRVFRSLAALAASAALSRAPASSPGNYVMLRIRPRSFDPLEPQHPAPTMRLAHRLLMAAPASIGSKSSLSEALAIPPPLQLYRRILRAHRRLDPELRVLGDSYVKKEFRAHRTAENPLHIVCGEDRSSCFVWRESESRDGIGFLTEWQLYVQKMENDNWAGERLDKAKLDKLSDQQLGQLYELMEAIKNPEKGEGENGEGEKQ</sequence>
<evidence type="ECO:0000256" key="9">
    <source>
        <dbReference type="SAM" id="SignalP"/>
    </source>
</evidence>
<dbReference type="CDD" id="cd20270">
    <property type="entry name" value="Complex1_LYR_SDHAF3_LYRM10"/>
    <property type="match status" value="1"/>
</dbReference>
<proteinExistence type="inferred from homology"/>
<dbReference type="InterPro" id="IPR008381">
    <property type="entry name" value="SDHAF3/Sdh7"/>
</dbReference>
<dbReference type="GeneID" id="81620809"/>
<comment type="subunit">
    <text evidence="4 8">Interacts with the iron-sulfur protein subunit within the SDH catalytic dimer.</text>
</comment>
<evidence type="ECO:0000256" key="5">
    <source>
        <dbReference type="ARBA" id="ARBA00022946"/>
    </source>
</evidence>
<dbReference type="PANTHER" id="PTHR13137:SF6">
    <property type="entry name" value="SUCCINATE DEHYDROGENASE ASSEMBLY FACTOR 3, MITOCHONDRIAL"/>
    <property type="match status" value="1"/>
</dbReference>
<evidence type="ECO:0000256" key="4">
    <source>
        <dbReference type="ARBA" id="ARBA00011273"/>
    </source>
</evidence>
<dbReference type="EMBL" id="JAPWDQ010000001">
    <property type="protein sequence ID" value="KAJ5495840.1"/>
    <property type="molecule type" value="Genomic_DNA"/>
</dbReference>
<feature type="signal peptide" evidence="9">
    <location>
        <begin position="1"/>
        <end position="21"/>
    </location>
</feature>
<dbReference type="GO" id="GO:0005759">
    <property type="term" value="C:mitochondrial matrix"/>
    <property type="evidence" value="ECO:0007669"/>
    <property type="project" value="UniProtKB-SubCell"/>
</dbReference>
<keyword evidence="11" id="KW-1185">Reference proteome</keyword>
<dbReference type="Proteomes" id="UP001148312">
    <property type="component" value="Unassembled WGS sequence"/>
</dbReference>
<dbReference type="AlphaFoldDB" id="A0A9W9XNI1"/>
<dbReference type="GO" id="GO:0034553">
    <property type="term" value="P:mitochondrial respiratory chain complex II assembly"/>
    <property type="evidence" value="ECO:0007669"/>
    <property type="project" value="UniProtKB-UniRule"/>
</dbReference>
<comment type="function">
    <text evidence="1 8">Plays an essential role in the assembly of succinate dehydrogenase (SDH), an enzyme complex (also referred to as respiratory complex II) that is a component of both the tricarboxylic acid (TCA) cycle and the mitochondrial electron transport chain, and which couples the oxidation of succinate to fumarate with the reduction of ubiquinone (coenzyme Q) to ubiquinol. Promotes maturation of the iron-sulfur protein subunit of the SDH catalytic dimer, protecting it from the deleterious effects of oxidants. May act together with SDHAF1.</text>
</comment>
<comment type="subcellular location">
    <subcellularLocation>
        <location evidence="2 8">Mitochondrion matrix</location>
    </subcellularLocation>
</comment>
<keyword evidence="9" id="KW-0732">Signal</keyword>
<evidence type="ECO:0000256" key="7">
    <source>
        <dbReference type="ARBA" id="ARBA00023186"/>
    </source>
</evidence>
<dbReference type="GO" id="GO:0005758">
    <property type="term" value="C:mitochondrial intermembrane space"/>
    <property type="evidence" value="ECO:0007669"/>
    <property type="project" value="TreeGrafter"/>
</dbReference>
<comment type="similarity">
    <text evidence="3 8">Belongs to the complex I LYR family. SDHAF3 subfamily.</text>
</comment>
<evidence type="ECO:0000313" key="10">
    <source>
        <dbReference type="EMBL" id="KAJ5495840.1"/>
    </source>
</evidence>
<protein>
    <recommendedName>
        <fullName evidence="8">Succinate dehydrogenase assembly factor 3</fullName>
        <shortName evidence="8">SDH assembly factor 3</shortName>
        <shortName evidence="8">SDHAF3</shortName>
    </recommendedName>
</protein>
<evidence type="ECO:0000313" key="11">
    <source>
        <dbReference type="Proteomes" id="UP001148312"/>
    </source>
</evidence>
<reference evidence="10" key="1">
    <citation type="submission" date="2022-12" db="EMBL/GenBank/DDBJ databases">
        <authorList>
            <person name="Petersen C."/>
        </authorList>
    </citation>
    <scope>NUCLEOTIDE SEQUENCE</scope>
    <source>
        <strain evidence="10">IBT 30728</strain>
    </source>
</reference>
<dbReference type="PANTHER" id="PTHR13137">
    <property type="entry name" value="DC11 ACN9 HOMOLOG"/>
    <property type="match status" value="1"/>
</dbReference>
<organism evidence="10 11">
    <name type="scientific">Penicillium diatomitis</name>
    <dbReference type="NCBI Taxonomy" id="2819901"/>
    <lineage>
        <taxon>Eukaryota</taxon>
        <taxon>Fungi</taxon>
        <taxon>Dikarya</taxon>
        <taxon>Ascomycota</taxon>
        <taxon>Pezizomycotina</taxon>
        <taxon>Eurotiomycetes</taxon>
        <taxon>Eurotiomycetidae</taxon>
        <taxon>Eurotiales</taxon>
        <taxon>Aspergillaceae</taxon>
        <taxon>Penicillium</taxon>
    </lineage>
</organism>
<evidence type="ECO:0000256" key="3">
    <source>
        <dbReference type="ARBA" id="ARBA00006020"/>
    </source>
</evidence>
<name>A0A9W9XNI1_9EURO</name>
<keyword evidence="5" id="KW-0809">Transit peptide</keyword>
<evidence type="ECO:0000256" key="2">
    <source>
        <dbReference type="ARBA" id="ARBA00004305"/>
    </source>
</evidence>
<accession>A0A9W9XNI1</accession>
<gene>
    <name evidence="10" type="ORF">N7539_000956</name>
</gene>
<feature type="chain" id="PRO_5040892056" description="Succinate dehydrogenase assembly factor 3" evidence="9">
    <location>
        <begin position="22"/>
        <end position="203"/>
    </location>
</feature>
<comment type="caution">
    <text evidence="10">The sequence shown here is derived from an EMBL/GenBank/DDBJ whole genome shotgun (WGS) entry which is preliminary data.</text>
</comment>
<keyword evidence="7 8" id="KW-0143">Chaperone</keyword>
<dbReference type="GO" id="GO:0006105">
    <property type="term" value="P:succinate metabolic process"/>
    <property type="evidence" value="ECO:0007669"/>
    <property type="project" value="TreeGrafter"/>
</dbReference>
<evidence type="ECO:0000256" key="6">
    <source>
        <dbReference type="ARBA" id="ARBA00023128"/>
    </source>
</evidence>
<dbReference type="RefSeq" id="XP_056794853.1">
    <property type="nucleotide sequence ID" value="XM_056930560.1"/>
</dbReference>
<evidence type="ECO:0000256" key="1">
    <source>
        <dbReference type="ARBA" id="ARBA00003675"/>
    </source>
</evidence>